<dbReference type="PANTHER" id="PTHR10288">
    <property type="entry name" value="KH DOMAIN CONTAINING RNA BINDING PROTEIN"/>
    <property type="match status" value="1"/>
</dbReference>
<evidence type="ECO:0000256" key="2">
    <source>
        <dbReference type="PROSITE-ProRule" id="PRU00117"/>
    </source>
</evidence>
<name>A0AAU9WYK3_9CNID</name>
<dbReference type="SUPFAM" id="SSF54791">
    <property type="entry name" value="Eukaryotic type KH-domain (KH-domain type I)"/>
    <property type="match status" value="2"/>
</dbReference>
<dbReference type="AlphaFoldDB" id="A0AAU9WYK3"/>
<dbReference type="InterPro" id="IPR004088">
    <property type="entry name" value="KH_dom_type_1"/>
</dbReference>
<reference evidence="5 6" key="1">
    <citation type="submission" date="2022-05" db="EMBL/GenBank/DDBJ databases">
        <authorList>
            <consortium name="Genoscope - CEA"/>
            <person name="William W."/>
        </authorList>
    </citation>
    <scope>NUCLEOTIDE SEQUENCE [LARGE SCALE GENOMIC DNA]</scope>
</reference>
<keyword evidence="2" id="KW-0694">RNA-binding</keyword>
<evidence type="ECO:0000313" key="6">
    <source>
        <dbReference type="Proteomes" id="UP001159428"/>
    </source>
</evidence>
<keyword evidence="6" id="KW-1185">Reference proteome</keyword>
<evidence type="ECO:0000256" key="1">
    <source>
        <dbReference type="ARBA" id="ARBA00022737"/>
    </source>
</evidence>
<feature type="region of interest" description="Disordered" evidence="3">
    <location>
        <begin position="1"/>
        <end position="37"/>
    </location>
</feature>
<evidence type="ECO:0000313" key="5">
    <source>
        <dbReference type="EMBL" id="CAH3130227.1"/>
    </source>
</evidence>
<feature type="domain" description="K Homology" evidence="4">
    <location>
        <begin position="112"/>
        <end position="175"/>
    </location>
</feature>
<dbReference type="SMART" id="SM00322">
    <property type="entry name" value="KH"/>
    <property type="match status" value="2"/>
</dbReference>
<dbReference type="InterPro" id="IPR036612">
    <property type="entry name" value="KH_dom_type_1_sf"/>
</dbReference>
<proteinExistence type="predicted"/>
<keyword evidence="1" id="KW-0677">Repeat</keyword>
<dbReference type="CDD" id="cd00105">
    <property type="entry name" value="KH-I"/>
    <property type="match status" value="2"/>
</dbReference>
<protein>
    <recommendedName>
        <fullName evidence="4">K Homology domain-containing protein</fullName>
    </recommendedName>
</protein>
<dbReference type="Gene3D" id="3.30.1370.10">
    <property type="entry name" value="K Homology domain, type 1"/>
    <property type="match status" value="2"/>
</dbReference>
<dbReference type="InterPro" id="IPR004087">
    <property type="entry name" value="KH_dom"/>
</dbReference>
<accession>A0AAU9WYK3</accession>
<evidence type="ECO:0000259" key="4">
    <source>
        <dbReference type="SMART" id="SM00322"/>
    </source>
</evidence>
<sequence length="560" mass="64275">MSSVLLKGEESKGQEKKDEHKKRKAEGQPSWHEKAVTANFKEEEIDIPKRKVGLIIGKKGWRIMDIITRSGVQDLFIKEERVHIKGTDEQRTCAKQIIRKVLCGEDSPDRGSWEELTFIPEDFMAKVIGKNGMNLKKIEAKTKATLKVSEKNSLYIKGSPESKKQAIREIKETMNGGKEKYVAKVVHVDTAHLEEDHEFKLSIAQPPLSRDKCFKLKLQDDPLKGETPSGFVGTEILEEEVLRFLKQIHKKKEEEMVMVVISCYFGHAYLIKVDEDEEDDIFTPKEVKARIESKDDDRWDTIFRKVETIEVEQTEKSLKAYACTASDDLRYDLTFLTPSGLEFLVKVWLIEKEPGVEGASASSLAFRRSPQLSVRNTSTEILHDDHSGDASNAPIFYISDTFNQQMTIDILSPSAGFDCRLKIRTFPKFPQTKPQAEKERKLLEHYLMKMRIDDGQLKFPPISELPDGFDLSFQRRCLRKTYRYEHDGDAFTLTVSKDQLNKVNADQTDAYSFNESEAKVLLIIHKQFNTYMHFPDSNSSSPSGAILHEYHFFFVRSQVA</sequence>
<dbReference type="GO" id="GO:0003723">
    <property type="term" value="F:RNA binding"/>
    <property type="evidence" value="ECO:0007669"/>
    <property type="project" value="UniProtKB-UniRule"/>
</dbReference>
<organism evidence="5 6">
    <name type="scientific">Pocillopora meandrina</name>
    <dbReference type="NCBI Taxonomy" id="46732"/>
    <lineage>
        <taxon>Eukaryota</taxon>
        <taxon>Metazoa</taxon>
        <taxon>Cnidaria</taxon>
        <taxon>Anthozoa</taxon>
        <taxon>Hexacorallia</taxon>
        <taxon>Scleractinia</taxon>
        <taxon>Astrocoeniina</taxon>
        <taxon>Pocilloporidae</taxon>
        <taxon>Pocillopora</taxon>
    </lineage>
</organism>
<dbReference type="PROSITE" id="PS50084">
    <property type="entry name" value="KH_TYPE_1"/>
    <property type="match status" value="2"/>
</dbReference>
<dbReference type="Proteomes" id="UP001159428">
    <property type="component" value="Unassembled WGS sequence"/>
</dbReference>
<comment type="caution">
    <text evidence="5">The sequence shown here is derived from an EMBL/GenBank/DDBJ whole genome shotgun (WGS) entry which is preliminary data.</text>
</comment>
<evidence type="ECO:0000256" key="3">
    <source>
        <dbReference type="SAM" id="MobiDB-lite"/>
    </source>
</evidence>
<dbReference type="Pfam" id="PF00013">
    <property type="entry name" value="KH_1"/>
    <property type="match status" value="2"/>
</dbReference>
<gene>
    <name evidence="5" type="ORF">PMEA_00013871</name>
</gene>
<feature type="domain" description="K Homology" evidence="4">
    <location>
        <begin position="39"/>
        <end position="103"/>
    </location>
</feature>
<dbReference type="EMBL" id="CALNXJ010000024">
    <property type="protein sequence ID" value="CAH3130227.1"/>
    <property type="molecule type" value="Genomic_DNA"/>
</dbReference>
<feature type="compositionally biased region" description="Basic and acidic residues" evidence="3">
    <location>
        <begin position="7"/>
        <end position="18"/>
    </location>
</feature>